<comment type="caution">
    <text evidence="1">The sequence shown here is derived from an EMBL/GenBank/DDBJ whole genome shotgun (WGS) entry which is preliminary data.</text>
</comment>
<sequence length="41" mass="4810">MAGTFSQVYIQVVFTVKGWENLIRKEWKDELYKYIAGVIKG</sequence>
<organism evidence="1 2">
    <name type="scientific">Candidatus Brocadia sapporoensis</name>
    <dbReference type="NCBI Taxonomy" id="392547"/>
    <lineage>
        <taxon>Bacteria</taxon>
        <taxon>Pseudomonadati</taxon>
        <taxon>Planctomycetota</taxon>
        <taxon>Candidatus Brocadiia</taxon>
        <taxon>Candidatus Brocadiales</taxon>
        <taxon>Candidatus Brocadiaceae</taxon>
        <taxon>Candidatus Brocadia</taxon>
    </lineage>
</organism>
<feature type="non-terminal residue" evidence="1">
    <location>
        <position position="41"/>
    </location>
</feature>
<dbReference type="EMBL" id="MJUW02000016">
    <property type="protein sequence ID" value="OQD46977.1"/>
    <property type="molecule type" value="Genomic_DNA"/>
</dbReference>
<evidence type="ECO:0000313" key="2">
    <source>
        <dbReference type="Proteomes" id="UP000242219"/>
    </source>
</evidence>
<dbReference type="AlphaFoldDB" id="A0A1V6M3M1"/>
<keyword evidence="2" id="KW-1185">Reference proteome</keyword>
<protein>
    <submittedName>
        <fullName evidence="1">Transposase</fullName>
    </submittedName>
</protein>
<reference evidence="1 2" key="1">
    <citation type="journal article" date="2016" name="Genome Announc.">
        <title>Draft Genome Sequence of the Anaerobic Ammonium-Oxidizing Bacterium 'Candidatus Brocadia sp. 40'.</title>
        <authorList>
            <person name="Ali M."/>
            <person name="Haroon M.F."/>
            <person name="Narita Y."/>
            <person name="Zhang L."/>
            <person name="Rangel Shaw D."/>
            <person name="Okabe S."/>
            <person name="Saikaly P.E."/>
        </authorList>
    </citation>
    <scope>NUCLEOTIDE SEQUENCE [LARGE SCALE GENOMIC DNA]</scope>
    <source>
        <strain evidence="1 2">40</strain>
    </source>
</reference>
<name>A0A1V6M3M1_9BACT</name>
<gene>
    <name evidence="1" type="ORF">BIY37_00365</name>
</gene>
<accession>A0A1V6M3M1</accession>
<dbReference type="Proteomes" id="UP000242219">
    <property type="component" value="Unassembled WGS sequence"/>
</dbReference>
<evidence type="ECO:0000313" key="1">
    <source>
        <dbReference type="EMBL" id="OQD46977.1"/>
    </source>
</evidence>
<proteinExistence type="predicted"/>